<feature type="domain" description="Pyruvate carboxyltransferase" evidence="2">
    <location>
        <begin position="16"/>
        <end position="264"/>
    </location>
</feature>
<dbReference type="SUPFAM" id="SSF51569">
    <property type="entry name" value="Aldolase"/>
    <property type="match status" value="1"/>
</dbReference>
<dbReference type="GO" id="GO:0003852">
    <property type="term" value="F:2-isopropylmalate synthase activity"/>
    <property type="evidence" value="ECO:0007669"/>
    <property type="project" value="TreeGrafter"/>
</dbReference>
<dbReference type="Gene3D" id="3.20.20.70">
    <property type="entry name" value="Aldolase class I"/>
    <property type="match status" value="1"/>
</dbReference>
<evidence type="ECO:0000256" key="1">
    <source>
        <dbReference type="ARBA" id="ARBA00023211"/>
    </source>
</evidence>
<accession>A0A6S6SG98</accession>
<organism evidence="3">
    <name type="scientific">uncultured Thiotrichaceae bacterium</name>
    <dbReference type="NCBI Taxonomy" id="298394"/>
    <lineage>
        <taxon>Bacteria</taxon>
        <taxon>Pseudomonadati</taxon>
        <taxon>Pseudomonadota</taxon>
        <taxon>Gammaproteobacteria</taxon>
        <taxon>Thiotrichales</taxon>
        <taxon>Thiotrichaceae</taxon>
        <taxon>environmental samples</taxon>
    </lineage>
</organism>
<dbReference type="EMBL" id="CACVAY010000021">
    <property type="protein sequence ID" value="CAA6804357.1"/>
    <property type="molecule type" value="Genomic_DNA"/>
</dbReference>
<dbReference type="PANTHER" id="PTHR10277:SF9">
    <property type="entry name" value="2-ISOPROPYLMALATE SYNTHASE 1, CHLOROPLASTIC-RELATED"/>
    <property type="match status" value="1"/>
</dbReference>
<protein>
    <submittedName>
        <fullName evidence="3">Protein containing D-isomer specific 2-hydroxyacid dehydrogenase, NAD-binding</fullName>
    </submittedName>
</protein>
<sequence length="329" mass="36418">MNKQTIQQSRLFTDGHSVLDATLRDAGYLNDWGFTREDIFDVVRGVALTGVEAIEVGYISDKPDRPPAACCHADLLFGLREKTEGVSNLAVMISLSETDPESLFASRYEVLDLVRIPTTIEQLPQALAVAQAAARYDIAASLNLVNISTLSPEQFIDVAQQVQQSEVVDIFYLADSRGACRPDDVRAMVGIVREHWEGLLGFHAHDNTGFASVNPLMALEAGCQLIDGTVNGLGLGSGNTRLQHAMSLVLQHEPNKPYQFEPLDALHHFDVPMPAEKSYLYYLVGAKNIAQLWVEPLIDRYGDHAAQRLQSIPRKPYTDFEQVIQEIEA</sequence>
<evidence type="ECO:0000313" key="3">
    <source>
        <dbReference type="EMBL" id="CAA6804357.1"/>
    </source>
</evidence>
<dbReference type="PANTHER" id="PTHR10277">
    <property type="entry name" value="HOMOCITRATE SYNTHASE-RELATED"/>
    <property type="match status" value="1"/>
</dbReference>
<dbReference type="Pfam" id="PF00682">
    <property type="entry name" value="HMGL-like"/>
    <property type="match status" value="1"/>
</dbReference>
<keyword evidence="1" id="KW-0464">Manganese</keyword>
<gene>
    <name evidence="3" type="ORF">HELGO_WM11602</name>
</gene>
<dbReference type="InterPro" id="IPR000891">
    <property type="entry name" value="PYR_CT"/>
</dbReference>
<dbReference type="GO" id="GO:0009098">
    <property type="term" value="P:L-leucine biosynthetic process"/>
    <property type="evidence" value="ECO:0007669"/>
    <property type="project" value="TreeGrafter"/>
</dbReference>
<proteinExistence type="predicted"/>
<evidence type="ECO:0000259" key="2">
    <source>
        <dbReference type="PROSITE" id="PS50991"/>
    </source>
</evidence>
<dbReference type="PROSITE" id="PS50991">
    <property type="entry name" value="PYR_CT"/>
    <property type="match status" value="1"/>
</dbReference>
<reference evidence="3" key="1">
    <citation type="submission" date="2020-01" db="EMBL/GenBank/DDBJ databases">
        <authorList>
            <person name="Meier V. D."/>
            <person name="Meier V D."/>
        </authorList>
    </citation>
    <scope>NUCLEOTIDE SEQUENCE</scope>
    <source>
        <strain evidence="3">HLG_WM_MAG_07</strain>
    </source>
</reference>
<dbReference type="InterPro" id="IPR013785">
    <property type="entry name" value="Aldolase_TIM"/>
</dbReference>
<name>A0A6S6SG98_9GAMM</name>
<dbReference type="InterPro" id="IPR050073">
    <property type="entry name" value="2-IPM_HCS-like"/>
</dbReference>
<dbReference type="AlphaFoldDB" id="A0A6S6SG98"/>